<protein>
    <submittedName>
        <fullName evidence="3">N-terminal amidase</fullName>
    </submittedName>
</protein>
<dbReference type="SUPFAM" id="SSF56317">
    <property type="entry name" value="Carbon-nitrogen hydrolase"/>
    <property type="match status" value="1"/>
</dbReference>
<name>K8ETS1_9CHLO</name>
<dbReference type="PROSITE" id="PS00018">
    <property type="entry name" value="EF_HAND_1"/>
    <property type="match status" value="1"/>
</dbReference>
<dbReference type="Proteomes" id="UP000198341">
    <property type="component" value="Chromosome 3"/>
</dbReference>
<dbReference type="PANTHER" id="PTHR11750">
    <property type="entry name" value="PROTEIN N-TERMINAL AMIDASE"/>
    <property type="match status" value="1"/>
</dbReference>
<feature type="compositionally biased region" description="Acidic residues" evidence="1">
    <location>
        <begin position="19"/>
        <end position="31"/>
    </location>
</feature>
<evidence type="ECO:0000259" key="2">
    <source>
        <dbReference type="PROSITE" id="PS50263"/>
    </source>
</evidence>
<dbReference type="Pfam" id="PF00795">
    <property type="entry name" value="CN_hydrolase"/>
    <property type="match status" value="1"/>
</dbReference>
<gene>
    <name evidence="3" type="ORF">Bathy03g00400</name>
</gene>
<dbReference type="EMBL" id="FO082276">
    <property type="protein sequence ID" value="CCO15855.1"/>
    <property type="molecule type" value="Genomic_DNA"/>
</dbReference>
<accession>K8ETS1</accession>
<dbReference type="InterPro" id="IPR036526">
    <property type="entry name" value="C-N_Hydrolase_sf"/>
</dbReference>
<dbReference type="GO" id="GO:0070773">
    <property type="term" value="F:protein-N-terminal glutamine amidohydrolase activity"/>
    <property type="evidence" value="ECO:0007669"/>
    <property type="project" value="InterPro"/>
</dbReference>
<dbReference type="RefSeq" id="XP_007514418.1">
    <property type="nucleotide sequence ID" value="XM_007514356.1"/>
</dbReference>
<dbReference type="InterPro" id="IPR039703">
    <property type="entry name" value="Nta1"/>
</dbReference>
<dbReference type="GeneID" id="19016578"/>
<keyword evidence="4" id="KW-1185">Reference proteome</keyword>
<proteinExistence type="predicted"/>
<feature type="domain" description="CN hydrolase" evidence="2">
    <location>
        <begin position="39"/>
        <end position="329"/>
    </location>
</feature>
<dbReference type="PANTHER" id="PTHR11750:SF26">
    <property type="entry name" value="PROTEIN N-TERMINAL AMIDASE"/>
    <property type="match status" value="1"/>
</dbReference>
<dbReference type="OrthoDB" id="497570at2759"/>
<organism evidence="3 4">
    <name type="scientific">Bathycoccus prasinos</name>
    <dbReference type="NCBI Taxonomy" id="41875"/>
    <lineage>
        <taxon>Eukaryota</taxon>
        <taxon>Viridiplantae</taxon>
        <taxon>Chlorophyta</taxon>
        <taxon>Mamiellophyceae</taxon>
        <taxon>Mamiellales</taxon>
        <taxon>Bathycoccaceae</taxon>
        <taxon>Bathycoccus</taxon>
    </lineage>
</organism>
<dbReference type="InterPro" id="IPR018247">
    <property type="entry name" value="EF_Hand_1_Ca_BS"/>
</dbReference>
<reference evidence="3 4" key="1">
    <citation type="submission" date="2011-10" db="EMBL/GenBank/DDBJ databases">
        <authorList>
            <person name="Genoscope - CEA"/>
        </authorList>
    </citation>
    <scope>NUCLEOTIDE SEQUENCE [LARGE SCALE GENOMIC DNA]</scope>
    <source>
        <strain evidence="3 4">RCC 1105</strain>
    </source>
</reference>
<dbReference type="GO" id="GO:0030163">
    <property type="term" value="P:protein catabolic process"/>
    <property type="evidence" value="ECO:0007669"/>
    <property type="project" value="TreeGrafter"/>
</dbReference>
<dbReference type="Gene3D" id="3.60.110.10">
    <property type="entry name" value="Carbon-nitrogen hydrolase"/>
    <property type="match status" value="1"/>
</dbReference>
<dbReference type="KEGG" id="bpg:Bathy03g00400"/>
<evidence type="ECO:0000313" key="4">
    <source>
        <dbReference type="Proteomes" id="UP000198341"/>
    </source>
</evidence>
<dbReference type="PROSITE" id="PS50263">
    <property type="entry name" value="CN_HYDROLASE"/>
    <property type="match status" value="1"/>
</dbReference>
<evidence type="ECO:0000313" key="3">
    <source>
        <dbReference type="EMBL" id="CCO15855.1"/>
    </source>
</evidence>
<dbReference type="STRING" id="41875.K8ETS1"/>
<feature type="region of interest" description="Disordered" evidence="1">
    <location>
        <begin position="1"/>
        <end position="31"/>
    </location>
</feature>
<dbReference type="InterPro" id="IPR003010">
    <property type="entry name" value="C-N_Hydrolase"/>
</dbReference>
<dbReference type="AlphaFoldDB" id="K8ETS1"/>
<dbReference type="GO" id="GO:0008418">
    <property type="term" value="F:protein-N-terminal asparagine amidohydrolase activity"/>
    <property type="evidence" value="ECO:0007669"/>
    <property type="project" value="InterPro"/>
</dbReference>
<sequence length="329" mass="37526">MSGGCPPTEETRKETNNAVDDDDDKDDDDDDKDISMCEFRVACVQFEPAHGDRTKSFEKCLRMLDAHEHVLLSSSSSSVVAPLSIIQFPEMCFTGYTFDSREEIEPFVEWDDEEEEEAVTRQFLSSVAKRFDCLASAGYVRGIRDAGRKMYYNAVQVIDEAGRVILRANKHHLYCIDETWADEDIESGFTSLELVLKAKGIGNTNSSRSSSSKVEEYRIKTTVGICMDINPYKFEAPWGAFEFAKTIEKASSSLILFASAWTNAHPDDDAETKAIVPDRTETWNYWFNRLLPLFVDQEKEGEEGILRPRKRAFVFANRVGVEREIHFRR</sequence>
<evidence type="ECO:0000256" key="1">
    <source>
        <dbReference type="SAM" id="MobiDB-lite"/>
    </source>
</evidence>
<dbReference type="eggNOG" id="KOG0806">
    <property type="taxonomic scope" value="Eukaryota"/>
</dbReference>